<dbReference type="InterPro" id="IPR036625">
    <property type="entry name" value="E3-bd_dom_sf"/>
</dbReference>
<evidence type="ECO:0000256" key="2">
    <source>
        <dbReference type="SAM" id="MobiDB-lite"/>
    </source>
</evidence>
<dbReference type="Gene3D" id="4.10.320.10">
    <property type="entry name" value="E3-binding domain"/>
    <property type="match status" value="1"/>
</dbReference>
<dbReference type="Gene3D" id="3.30.60.230">
    <property type="entry name" value="Lsr2, dimerization domain"/>
    <property type="match status" value="1"/>
</dbReference>
<dbReference type="EMBL" id="JAOJ01000003">
    <property type="protein sequence ID" value="EUA66895.1"/>
    <property type="molecule type" value="Genomic_DNA"/>
</dbReference>
<proteinExistence type="predicted"/>
<dbReference type="GO" id="GO:0003677">
    <property type="term" value="F:DNA binding"/>
    <property type="evidence" value="ECO:0007669"/>
    <property type="project" value="UniProtKB-KW"/>
</dbReference>
<dbReference type="Pfam" id="PF11774">
    <property type="entry name" value="Lsr2"/>
    <property type="match status" value="1"/>
</dbReference>
<keyword evidence="1" id="KW-0238">DNA-binding</keyword>
<feature type="region of interest" description="Disordered" evidence="2">
    <location>
        <begin position="58"/>
        <end position="80"/>
    </location>
</feature>
<comment type="caution">
    <text evidence="5">The sequence shown here is derived from an EMBL/GenBank/DDBJ whole genome shotgun (WGS) entry which is preliminary data.</text>
</comment>
<evidence type="ECO:0000259" key="3">
    <source>
        <dbReference type="Pfam" id="PF11774"/>
    </source>
</evidence>
<feature type="domain" description="Lsr2 DNA-binding" evidence="4">
    <location>
        <begin position="78"/>
        <end position="113"/>
    </location>
</feature>
<dbReference type="AlphaFoldDB" id="X8DHG4"/>
<protein>
    <submittedName>
        <fullName evidence="5">Protein lsr2</fullName>
    </submittedName>
</protein>
<dbReference type="InterPro" id="IPR055370">
    <property type="entry name" value="Lsr2_DNA-bd"/>
</dbReference>
<dbReference type="InterPro" id="IPR024412">
    <property type="entry name" value="Lsr2_dim_dom"/>
</dbReference>
<reference evidence="5 6" key="1">
    <citation type="submission" date="2013-12" db="EMBL/GenBank/DDBJ databases">
        <authorList>
            <person name="Zelazny A."/>
            <person name="Olivier K."/>
            <person name="Holland S."/>
            <person name="Lenaerts A."/>
            <person name="Ordway D."/>
            <person name="DeGroote M.A."/>
            <person name="Parker T."/>
            <person name="Sizemore C."/>
            <person name="Tallon L.J."/>
            <person name="Sadzewicz L.K."/>
            <person name="Sengamalay N."/>
            <person name="Fraser C.M."/>
            <person name="Hine E."/>
            <person name="Shefchek K.A."/>
            <person name="Das S.P."/>
            <person name="Tettelin H."/>
        </authorList>
    </citation>
    <scope>NUCLEOTIDE SEQUENCE [LARGE SCALE GENOMIC DNA]</scope>
    <source>
        <strain evidence="5 6">1513</strain>
    </source>
</reference>
<evidence type="ECO:0000313" key="5">
    <source>
        <dbReference type="EMBL" id="EUA66895.1"/>
    </source>
</evidence>
<dbReference type="Pfam" id="PF23359">
    <property type="entry name" value="Lsr2_DNA-bd"/>
    <property type="match status" value="1"/>
</dbReference>
<evidence type="ECO:0000256" key="1">
    <source>
        <dbReference type="ARBA" id="ARBA00023125"/>
    </source>
</evidence>
<name>X8DHG4_9MYCO</name>
<dbReference type="PATRIC" id="fig|1299321.3.peg.5644"/>
<organism evidence="5 6">
    <name type="scientific">Mycobacteroides abscessus subsp. bolletii 1513</name>
    <dbReference type="NCBI Taxonomy" id="1299321"/>
    <lineage>
        <taxon>Bacteria</taxon>
        <taxon>Bacillati</taxon>
        <taxon>Actinomycetota</taxon>
        <taxon>Actinomycetes</taxon>
        <taxon>Mycobacteriales</taxon>
        <taxon>Mycobacteriaceae</taxon>
        <taxon>Mycobacteroides</taxon>
        <taxon>Mycobacteroides abscessus</taxon>
    </lineage>
</organism>
<evidence type="ECO:0000313" key="6">
    <source>
        <dbReference type="Proteomes" id="UP000023351"/>
    </source>
</evidence>
<evidence type="ECO:0000259" key="4">
    <source>
        <dbReference type="Pfam" id="PF23359"/>
    </source>
</evidence>
<dbReference type="InterPro" id="IPR042261">
    <property type="entry name" value="Lsr2-like_dimerization"/>
</dbReference>
<accession>X8DHG4</accession>
<dbReference type="Proteomes" id="UP000023351">
    <property type="component" value="Unassembled WGS sequence"/>
</dbReference>
<feature type="domain" description="Lsr2 dimerization" evidence="3">
    <location>
        <begin position="1"/>
        <end position="58"/>
    </location>
</feature>
<gene>
    <name evidence="5" type="ORF">I540_5837</name>
</gene>
<dbReference type="GO" id="GO:0016746">
    <property type="term" value="F:acyltransferase activity"/>
    <property type="evidence" value="ECO:0007669"/>
    <property type="project" value="InterPro"/>
</dbReference>
<sequence>MAKMVTVMLVDDVDGEAAADESVEFAIDGITYEIDLSSKNAEKLRKQLSAWVEHARKVSGRRPGRGSLGSSRKRASVDREQGAAIREWATKNGYAISSRGRIPAEIIDAFNAAN</sequence>